<keyword evidence="3" id="KW-0997">Cell inner membrane</keyword>
<evidence type="ECO:0000256" key="6">
    <source>
        <dbReference type="ARBA" id="ARBA00023136"/>
    </source>
</evidence>
<dbReference type="PANTHER" id="PTHR43066">
    <property type="entry name" value="RHOMBOID-RELATED PROTEIN"/>
    <property type="match status" value="1"/>
</dbReference>
<name>A0A290XEK3_9GAMM</name>
<sequence>MNFGPVTLLLIAVTVIVSWQAFEKPALLGRLILWPPAVDRYKQYDRLITHGFIHADWQHLIFNMITLFFFGAGIERAFAPYIGPVGFALFYLSAILVAILPTYLRHRHDPGYRSLGASGAVSAVLFASILINPWQLLLVFFIPMPAIVFGVAYIGYSIWMDKRGGDNVNHSAHLWGAGYGMLFTVMMEPRIVGAFLARLMSPSF</sequence>
<dbReference type="EMBL" id="CP023406">
    <property type="protein sequence ID" value="ATD67448.1"/>
    <property type="molecule type" value="Genomic_DNA"/>
</dbReference>
<keyword evidence="4 7" id="KW-0812">Transmembrane</keyword>
<dbReference type="Gene3D" id="1.20.1540.10">
    <property type="entry name" value="Rhomboid-like"/>
    <property type="match status" value="1"/>
</dbReference>
<dbReference type="GO" id="GO:0016020">
    <property type="term" value="C:membrane"/>
    <property type="evidence" value="ECO:0007669"/>
    <property type="project" value="UniProtKB-SubCell"/>
</dbReference>
<feature type="transmembrane region" description="Helical" evidence="7">
    <location>
        <begin position="85"/>
        <end position="104"/>
    </location>
</feature>
<reference evidence="10" key="1">
    <citation type="submission" date="2017-09" db="EMBL/GenBank/DDBJ databases">
        <title>Luteimonas liuhanmingii sp.nov., isolated from the intestinal contents of Tibetan Plateau Pika in Yushu, Qinghai Province, China.</title>
        <authorList>
            <person name="Gui Z."/>
        </authorList>
    </citation>
    <scope>NUCLEOTIDE SEQUENCE [LARGE SCALE GENOMIC DNA]</scope>
    <source>
        <strain evidence="10">100111</strain>
    </source>
</reference>
<dbReference type="Proteomes" id="UP000218968">
    <property type="component" value="Chromosome"/>
</dbReference>
<evidence type="ECO:0000256" key="4">
    <source>
        <dbReference type="ARBA" id="ARBA00022692"/>
    </source>
</evidence>
<accession>A0A290XEK3</accession>
<feature type="transmembrane region" description="Helical" evidence="7">
    <location>
        <begin position="60"/>
        <end position="79"/>
    </location>
</feature>
<gene>
    <name evidence="9" type="ORF">CNR27_08355</name>
</gene>
<organism evidence="9 10">
    <name type="scientific">Luteimonas chenhongjianii</name>
    <dbReference type="NCBI Taxonomy" id="2006110"/>
    <lineage>
        <taxon>Bacteria</taxon>
        <taxon>Pseudomonadati</taxon>
        <taxon>Pseudomonadota</taxon>
        <taxon>Gammaproteobacteria</taxon>
        <taxon>Lysobacterales</taxon>
        <taxon>Lysobacteraceae</taxon>
        <taxon>Luteimonas</taxon>
    </lineage>
</organism>
<evidence type="ECO:0000256" key="5">
    <source>
        <dbReference type="ARBA" id="ARBA00022989"/>
    </source>
</evidence>
<comment type="subcellular location">
    <subcellularLocation>
        <location evidence="1">Membrane</location>
        <topology evidence="1">Multi-pass membrane protein</topology>
    </subcellularLocation>
</comment>
<proteinExistence type="predicted"/>
<feature type="transmembrane region" description="Helical" evidence="7">
    <location>
        <begin position="111"/>
        <end position="131"/>
    </location>
</feature>
<keyword evidence="10" id="KW-1185">Reference proteome</keyword>
<evidence type="ECO:0000256" key="7">
    <source>
        <dbReference type="SAM" id="Phobius"/>
    </source>
</evidence>
<evidence type="ECO:0000256" key="1">
    <source>
        <dbReference type="ARBA" id="ARBA00004141"/>
    </source>
</evidence>
<feature type="transmembrane region" description="Helical" evidence="7">
    <location>
        <begin position="137"/>
        <end position="156"/>
    </location>
</feature>
<dbReference type="AlphaFoldDB" id="A0A290XEK3"/>
<dbReference type="PANTHER" id="PTHR43066:SF26">
    <property type="entry name" value="RHOMBOID PROTEASE GLPG"/>
    <property type="match status" value="1"/>
</dbReference>
<dbReference type="InterPro" id="IPR035952">
    <property type="entry name" value="Rhomboid-like_sf"/>
</dbReference>
<dbReference type="KEGG" id="lum:CNR27_08355"/>
<dbReference type="SUPFAM" id="SSF144091">
    <property type="entry name" value="Rhomboid-like"/>
    <property type="match status" value="1"/>
</dbReference>
<feature type="transmembrane region" description="Helical" evidence="7">
    <location>
        <begin position="177"/>
        <end position="197"/>
    </location>
</feature>
<feature type="domain" description="Peptidase S54 rhomboid" evidence="8">
    <location>
        <begin position="43"/>
        <end position="187"/>
    </location>
</feature>
<keyword evidence="5 7" id="KW-1133">Transmembrane helix</keyword>
<dbReference type="GO" id="GO:0006508">
    <property type="term" value="P:proteolysis"/>
    <property type="evidence" value="ECO:0007669"/>
    <property type="project" value="UniProtKB-KW"/>
</dbReference>
<dbReference type="RefSeq" id="WP_096297884.1">
    <property type="nucleotide sequence ID" value="NZ_CP023406.1"/>
</dbReference>
<dbReference type="InterPro" id="IPR022764">
    <property type="entry name" value="Peptidase_S54_rhomboid_dom"/>
</dbReference>
<feature type="transmembrane region" description="Helical" evidence="7">
    <location>
        <begin position="6"/>
        <end position="22"/>
    </location>
</feature>
<keyword evidence="6 7" id="KW-0472">Membrane</keyword>
<evidence type="ECO:0000313" key="9">
    <source>
        <dbReference type="EMBL" id="ATD67448.1"/>
    </source>
</evidence>
<keyword evidence="9" id="KW-0378">Hydrolase</keyword>
<evidence type="ECO:0000259" key="8">
    <source>
        <dbReference type="Pfam" id="PF01694"/>
    </source>
</evidence>
<dbReference type="Pfam" id="PF01694">
    <property type="entry name" value="Rhomboid"/>
    <property type="match status" value="1"/>
</dbReference>
<keyword evidence="2" id="KW-1003">Cell membrane</keyword>
<dbReference type="GO" id="GO:0004252">
    <property type="term" value="F:serine-type endopeptidase activity"/>
    <property type="evidence" value="ECO:0007669"/>
    <property type="project" value="InterPro"/>
</dbReference>
<keyword evidence="9" id="KW-0645">Protease</keyword>
<evidence type="ECO:0000313" key="10">
    <source>
        <dbReference type="Proteomes" id="UP000218968"/>
    </source>
</evidence>
<evidence type="ECO:0000256" key="2">
    <source>
        <dbReference type="ARBA" id="ARBA00022475"/>
    </source>
</evidence>
<dbReference type="OrthoDB" id="9813074at2"/>
<protein>
    <submittedName>
        <fullName evidence="9">Rhomboid family intramembrane serine protease</fullName>
    </submittedName>
</protein>
<evidence type="ECO:0000256" key="3">
    <source>
        <dbReference type="ARBA" id="ARBA00022519"/>
    </source>
</evidence>